<organism evidence="2 3">
    <name type="scientific">Papaver somniferum</name>
    <name type="common">Opium poppy</name>
    <dbReference type="NCBI Taxonomy" id="3469"/>
    <lineage>
        <taxon>Eukaryota</taxon>
        <taxon>Viridiplantae</taxon>
        <taxon>Streptophyta</taxon>
        <taxon>Embryophyta</taxon>
        <taxon>Tracheophyta</taxon>
        <taxon>Spermatophyta</taxon>
        <taxon>Magnoliopsida</taxon>
        <taxon>Ranunculales</taxon>
        <taxon>Papaveraceae</taxon>
        <taxon>Papaveroideae</taxon>
        <taxon>Papaver</taxon>
    </lineage>
</organism>
<dbReference type="PANTHER" id="PTHR33070:SF129">
    <property type="entry name" value="DUF241 DOMAIN PROTEIN"/>
    <property type="match status" value="1"/>
</dbReference>
<dbReference type="Pfam" id="PF03087">
    <property type="entry name" value="BPS1"/>
    <property type="match status" value="2"/>
</dbReference>
<evidence type="ECO:0008006" key="4">
    <source>
        <dbReference type="Google" id="ProtNLM"/>
    </source>
</evidence>
<dbReference type="GO" id="GO:0048367">
    <property type="term" value="P:shoot system development"/>
    <property type="evidence" value="ECO:0007669"/>
    <property type="project" value="InterPro"/>
</dbReference>
<protein>
    <recommendedName>
        <fullName evidence="4">DUF241 domain-containing protein</fullName>
    </recommendedName>
</protein>
<evidence type="ECO:0000313" key="2">
    <source>
        <dbReference type="EMBL" id="RZC48562.1"/>
    </source>
</evidence>
<sequence>MAISSKITYHSRSISFPTRSNALTLTVEEQLCRLRSSELATSSSRSISQSLTGLKILYESVDDFLHLQPIQQESCFDSVLDRFLLLLDACGSTRDVLSQMKRCVQDLQSSIRRKRCGELGLAVELKEYMSSRKKVTKMIRKCLGGLKKMQYKNSDKVAIVNMLREVEVTTLSVFESIVSFLSGSKTQRQSSWLLISKLVHNTRVTCEENGKEINDFVEVEVALNTFIGKKQHKAIVNAKSVQKPLETLEISIQNFEEGLEGDKETYRSNQETSAMIKGKIPPRDNQGLATSSSSSSISNNLSSLKNLYESVDALLQLQSTQQEKKLDSILDGSVMLLDVCSTTRDVLSQMRECVQDLQSSIRRRRGEDLDLAKELDEYMTSKKKVTKVIRKCLGGLKKMQSRNYDDVAVVNVLKEVEAATLAVFQSLLSFLCGPKQSNWSLVSRLLPSKRVAYGADLNEVERVEVALNAKKIVDAKKPLLELEMSIQDLEEGLESVFRALVKTRVSLLNILNH</sequence>
<evidence type="ECO:0000313" key="3">
    <source>
        <dbReference type="Proteomes" id="UP000316621"/>
    </source>
</evidence>
<gene>
    <name evidence="2" type="ORF">C5167_016988</name>
</gene>
<dbReference type="Gramene" id="RZC48562">
    <property type="protein sequence ID" value="RZC48562"/>
    <property type="gene ID" value="C5167_016988"/>
</dbReference>
<dbReference type="OMA" id="CAYIIMA"/>
<dbReference type="InterPro" id="IPR004320">
    <property type="entry name" value="BPS1_pln"/>
</dbReference>
<evidence type="ECO:0000256" key="1">
    <source>
        <dbReference type="SAM" id="MobiDB-lite"/>
    </source>
</evidence>
<dbReference type="PANTHER" id="PTHR33070">
    <property type="entry name" value="OS06G0725500 PROTEIN"/>
    <property type="match status" value="1"/>
</dbReference>
<dbReference type="Proteomes" id="UP000316621">
    <property type="component" value="Chromosome 2"/>
</dbReference>
<keyword evidence="3" id="KW-1185">Reference proteome</keyword>
<reference evidence="2 3" key="1">
    <citation type="journal article" date="2018" name="Science">
        <title>The opium poppy genome and morphinan production.</title>
        <authorList>
            <person name="Guo L."/>
            <person name="Winzer T."/>
            <person name="Yang X."/>
            <person name="Li Y."/>
            <person name="Ning Z."/>
            <person name="He Z."/>
            <person name="Teodor R."/>
            <person name="Lu Y."/>
            <person name="Bowser T.A."/>
            <person name="Graham I.A."/>
            <person name="Ye K."/>
        </authorList>
    </citation>
    <scope>NUCLEOTIDE SEQUENCE [LARGE SCALE GENOMIC DNA]</scope>
    <source>
        <strain evidence="3">cv. HN1</strain>
        <tissue evidence="2">Leaves</tissue>
    </source>
</reference>
<dbReference type="AlphaFoldDB" id="A0A4Y7ILF5"/>
<dbReference type="EMBL" id="CM010716">
    <property type="protein sequence ID" value="RZC48562.1"/>
    <property type="molecule type" value="Genomic_DNA"/>
</dbReference>
<dbReference type="GO" id="GO:0048364">
    <property type="term" value="P:root development"/>
    <property type="evidence" value="ECO:0007669"/>
    <property type="project" value="InterPro"/>
</dbReference>
<proteinExistence type="predicted"/>
<accession>A0A4Y7ILF5</accession>
<feature type="region of interest" description="Disordered" evidence="1">
    <location>
        <begin position="262"/>
        <end position="295"/>
    </location>
</feature>
<name>A0A4Y7ILF5_PAPSO</name>